<organism evidence="2 3">
    <name type="scientific">Salix suchowensis</name>
    <dbReference type="NCBI Taxonomy" id="1278906"/>
    <lineage>
        <taxon>Eukaryota</taxon>
        <taxon>Viridiplantae</taxon>
        <taxon>Streptophyta</taxon>
        <taxon>Embryophyta</taxon>
        <taxon>Tracheophyta</taxon>
        <taxon>Spermatophyta</taxon>
        <taxon>Magnoliopsida</taxon>
        <taxon>eudicotyledons</taxon>
        <taxon>Gunneridae</taxon>
        <taxon>Pentapetalae</taxon>
        <taxon>rosids</taxon>
        <taxon>fabids</taxon>
        <taxon>Malpighiales</taxon>
        <taxon>Salicaceae</taxon>
        <taxon>Saliceae</taxon>
        <taxon>Salix</taxon>
    </lineage>
</organism>
<reference evidence="2" key="2">
    <citation type="journal article" date="2023" name="Int. J. Mol. Sci.">
        <title>De Novo Assembly and Annotation of 11 Diverse Shrub Willow (Salix) Genomes Reveals Novel Gene Organization in Sex-Linked Regions.</title>
        <authorList>
            <person name="Hyden B."/>
            <person name="Feng K."/>
            <person name="Yates T.B."/>
            <person name="Jawdy S."/>
            <person name="Cereghino C."/>
            <person name="Smart L.B."/>
            <person name="Muchero W."/>
        </authorList>
    </citation>
    <scope>NUCLEOTIDE SEQUENCE</scope>
    <source>
        <tissue evidence="2">Shoot tip</tissue>
    </source>
</reference>
<gene>
    <name evidence="2" type="ORF">OIU77_025657</name>
</gene>
<proteinExistence type="predicted"/>
<comment type="caution">
    <text evidence="2">The sequence shown here is derived from an EMBL/GenBank/DDBJ whole genome shotgun (WGS) entry which is preliminary data.</text>
</comment>
<accession>A0ABQ9BXU2</accession>
<dbReference type="EMBL" id="JAPFFI010000006">
    <property type="protein sequence ID" value="KAJ6391734.1"/>
    <property type="molecule type" value="Genomic_DNA"/>
</dbReference>
<evidence type="ECO:0000256" key="1">
    <source>
        <dbReference type="SAM" id="Phobius"/>
    </source>
</evidence>
<sequence length="92" mass="9914">MEVKSRNSPAAEEVIRSKKGPCFKHKNDSLIPKRRRNTTVLVLVVSQESRPSKISDVAVAVAVAVAESLFIVAVAVVLSGKFVLDLVMLIVG</sequence>
<evidence type="ECO:0008006" key="4">
    <source>
        <dbReference type="Google" id="ProtNLM"/>
    </source>
</evidence>
<keyword evidence="1" id="KW-1133">Transmembrane helix</keyword>
<name>A0ABQ9BXU2_9ROSI</name>
<reference evidence="2" key="1">
    <citation type="submission" date="2022-10" db="EMBL/GenBank/DDBJ databases">
        <authorList>
            <person name="Hyden B.L."/>
            <person name="Feng K."/>
            <person name="Yates T."/>
            <person name="Jawdy S."/>
            <person name="Smart L.B."/>
            <person name="Muchero W."/>
        </authorList>
    </citation>
    <scope>NUCLEOTIDE SEQUENCE</scope>
    <source>
        <tissue evidence="2">Shoot tip</tissue>
    </source>
</reference>
<feature type="transmembrane region" description="Helical" evidence="1">
    <location>
        <begin position="57"/>
        <end position="78"/>
    </location>
</feature>
<evidence type="ECO:0000313" key="3">
    <source>
        <dbReference type="Proteomes" id="UP001141253"/>
    </source>
</evidence>
<protein>
    <recommendedName>
        <fullName evidence="4">Transmembrane protein</fullName>
    </recommendedName>
</protein>
<evidence type="ECO:0000313" key="2">
    <source>
        <dbReference type="EMBL" id="KAJ6391734.1"/>
    </source>
</evidence>
<dbReference type="Proteomes" id="UP001141253">
    <property type="component" value="Chromosome 2"/>
</dbReference>
<keyword evidence="1" id="KW-0812">Transmembrane</keyword>
<keyword evidence="1" id="KW-0472">Membrane</keyword>
<keyword evidence="3" id="KW-1185">Reference proteome</keyword>